<evidence type="ECO:0000256" key="2">
    <source>
        <dbReference type="ARBA" id="ARBA00023043"/>
    </source>
</evidence>
<name>A0A3D8S5R2_9EURO</name>
<sequence>MSLLSLPSELLLIITNFLEAESDINAFCRANKHLYAVANDFLYKNNITNHNGSGIIHAVRLGSDAAVQRLLDFGADVDKTSEDNVTPLILASAKGPVSTVRILLESGADIQARRESNGFYSRVLGSAVQGVMLRLLHNSLLRPGQTRYVNALEAAVLAGHHMTARLLLDHGIEVDIPGNLASPLIAAAFTGKCKMARLLLRRGADPEVVDGRFGTALIAAVTEEHEGMIRMLLDRGANVNAVGPGNRTALTTARQLDLEKIEKWLLKYGAKDVRPDEEG</sequence>
<dbReference type="OrthoDB" id="4772757at2759"/>
<dbReference type="Proteomes" id="UP000256690">
    <property type="component" value="Unassembled WGS sequence"/>
</dbReference>
<dbReference type="Pfam" id="PF12796">
    <property type="entry name" value="Ank_2"/>
    <property type="match status" value="2"/>
</dbReference>
<dbReference type="PROSITE" id="PS50088">
    <property type="entry name" value="ANK_REPEAT"/>
    <property type="match status" value="3"/>
</dbReference>
<evidence type="ECO:0000256" key="4">
    <source>
        <dbReference type="SAM" id="SignalP"/>
    </source>
</evidence>
<dbReference type="PANTHER" id="PTHR23206">
    <property type="entry name" value="MASK PROTEIN"/>
    <property type="match status" value="1"/>
</dbReference>
<feature type="signal peptide" evidence="4">
    <location>
        <begin position="1"/>
        <end position="20"/>
    </location>
</feature>
<reference evidence="5 6" key="1">
    <citation type="journal article" date="2018" name="IMA Fungus">
        <title>IMA Genome-F 9: Draft genome sequence of Annulohypoxylon stygium, Aspergillus mulundensis, Berkeleyomyces basicola (syn. Thielaviopsis basicola), Ceratocystis smalleyi, two Cercospora beticola strains, Coleophoma cylindrospora, Fusarium fracticaudum, Phialophora cf. hyalina, and Morchella septimelata.</title>
        <authorList>
            <person name="Wingfield B.D."/>
            <person name="Bills G.F."/>
            <person name="Dong Y."/>
            <person name="Huang W."/>
            <person name="Nel W.J."/>
            <person name="Swalarsk-Parry B.S."/>
            <person name="Vaghefi N."/>
            <person name="Wilken P.M."/>
            <person name="An Z."/>
            <person name="de Beer Z.W."/>
            <person name="De Vos L."/>
            <person name="Chen L."/>
            <person name="Duong T.A."/>
            <person name="Gao Y."/>
            <person name="Hammerbacher A."/>
            <person name="Kikkert J.R."/>
            <person name="Li Y."/>
            <person name="Li H."/>
            <person name="Li K."/>
            <person name="Li Q."/>
            <person name="Liu X."/>
            <person name="Ma X."/>
            <person name="Naidoo K."/>
            <person name="Pethybridge S.J."/>
            <person name="Sun J."/>
            <person name="Steenkamp E.T."/>
            <person name="van der Nest M.A."/>
            <person name="van Wyk S."/>
            <person name="Wingfield M.J."/>
            <person name="Xiong C."/>
            <person name="Yue Q."/>
            <person name="Zhang X."/>
        </authorList>
    </citation>
    <scope>NUCLEOTIDE SEQUENCE [LARGE SCALE GENOMIC DNA]</scope>
    <source>
        <strain evidence="5 6">DSM 5745</strain>
    </source>
</reference>
<feature type="repeat" description="ANK" evidence="3">
    <location>
        <begin position="83"/>
        <end position="115"/>
    </location>
</feature>
<feature type="chain" id="PRO_5017808593" evidence="4">
    <location>
        <begin position="21"/>
        <end position="279"/>
    </location>
</feature>
<dbReference type="InterPro" id="IPR051631">
    <property type="entry name" value="Ankyrin-KH/SAM_domain"/>
</dbReference>
<dbReference type="InterPro" id="IPR036770">
    <property type="entry name" value="Ankyrin_rpt-contain_sf"/>
</dbReference>
<keyword evidence="4" id="KW-0732">Signal</keyword>
<dbReference type="PANTHER" id="PTHR23206:SF8">
    <property type="entry name" value="ANKYRIN REPEAT AND KH DOMAIN-CONTAINING 1"/>
    <property type="match status" value="1"/>
</dbReference>
<dbReference type="GeneID" id="38115467"/>
<keyword evidence="1" id="KW-0677">Repeat</keyword>
<dbReference type="PROSITE" id="PS50297">
    <property type="entry name" value="ANK_REP_REGION"/>
    <property type="match status" value="2"/>
</dbReference>
<comment type="caution">
    <text evidence="5">The sequence shown here is derived from an EMBL/GenBank/DDBJ whole genome shotgun (WGS) entry which is preliminary data.</text>
</comment>
<organism evidence="5 6">
    <name type="scientific">Aspergillus mulundensis</name>
    <dbReference type="NCBI Taxonomy" id="1810919"/>
    <lineage>
        <taxon>Eukaryota</taxon>
        <taxon>Fungi</taxon>
        <taxon>Dikarya</taxon>
        <taxon>Ascomycota</taxon>
        <taxon>Pezizomycotina</taxon>
        <taxon>Eurotiomycetes</taxon>
        <taxon>Eurotiomycetidae</taxon>
        <taxon>Eurotiales</taxon>
        <taxon>Aspergillaceae</taxon>
        <taxon>Aspergillus</taxon>
        <taxon>Aspergillus subgen. Nidulantes</taxon>
    </lineage>
</organism>
<dbReference type="STRING" id="1810919.A0A3D8S5R2"/>
<dbReference type="RefSeq" id="XP_026604593.1">
    <property type="nucleotide sequence ID" value="XM_026747113.1"/>
</dbReference>
<dbReference type="InterPro" id="IPR002110">
    <property type="entry name" value="Ankyrin_rpt"/>
</dbReference>
<dbReference type="AlphaFoldDB" id="A0A3D8S5R2"/>
<feature type="repeat" description="ANK" evidence="3">
    <location>
        <begin position="212"/>
        <end position="244"/>
    </location>
</feature>
<dbReference type="Gene3D" id="1.25.40.20">
    <property type="entry name" value="Ankyrin repeat-containing domain"/>
    <property type="match status" value="2"/>
</dbReference>
<dbReference type="EMBL" id="PVWQ01000005">
    <property type="protein sequence ID" value="RDW81540.1"/>
    <property type="molecule type" value="Genomic_DNA"/>
</dbReference>
<evidence type="ECO:0000313" key="6">
    <source>
        <dbReference type="Proteomes" id="UP000256690"/>
    </source>
</evidence>
<protein>
    <submittedName>
        <fullName evidence="5">Uncharacterized protein</fullName>
    </submittedName>
</protein>
<proteinExistence type="predicted"/>
<feature type="repeat" description="ANK" evidence="3">
    <location>
        <begin position="179"/>
        <end position="211"/>
    </location>
</feature>
<gene>
    <name evidence="5" type="ORF">DSM5745_05097</name>
</gene>
<keyword evidence="6" id="KW-1185">Reference proteome</keyword>
<dbReference type="SUPFAM" id="SSF48403">
    <property type="entry name" value="Ankyrin repeat"/>
    <property type="match status" value="1"/>
</dbReference>
<evidence type="ECO:0000256" key="3">
    <source>
        <dbReference type="PROSITE-ProRule" id="PRU00023"/>
    </source>
</evidence>
<dbReference type="SMART" id="SM00248">
    <property type="entry name" value="ANK"/>
    <property type="match status" value="5"/>
</dbReference>
<evidence type="ECO:0000313" key="5">
    <source>
        <dbReference type="EMBL" id="RDW81540.1"/>
    </source>
</evidence>
<keyword evidence="2 3" id="KW-0040">ANK repeat</keyword>
<evidence type="ECO:0000256" key="1">
    <source>
        <dbReference type="ARBA" id="ARBA00022737"/>
    </source>
</evidence>
<accession>A0A3D8S5R2</accession>